<evidence type="ECO:0000256" key="4">
    <source>
        <dbReference type="ARBA" id="ARBA00023125"/>
    </source>
</evidence>
<feature type="domain" description="RNA polymerase sigma-70 region 2" evidence="6">
    <location>
        <begin position="16"/>
        <end position="79"/>
    </location>
</feature>
<comment type="similarity">
    <text evidence="1">Belongs to the sigma-70 factor family. ECF subfamily.</text>
</comment>
<dbReference type="InterPro" id="IPR014284">
    <property type="entry name" value="RNA_pol_sigma-70_dom"/>
</dbReference>
<dbReference type="Gene3D" id="1.10.10.10">
    <property type="entry name" value="Winged helix-like DNA-binding domain superfamily/Winged helix DNA-binding domain"/>
    <property type="match status" value="1"/>
</dbReference>
<dbReference type="InterPro" id="IPR036388">
    <property type="entry name" value="WH-like_DNA-bd_sf"/>
</dbReference>
<dbReference type="SUPFAM" id="SSF88946">
    <property type="entry name" value="Sigma2 domain of RNA polymerase sigma factors"/>
    <property type="match status" value="1"/>
</dbReference>
<dbReference type="InterPro" id="IPR039425">
    <property type="entry name" value="RNA_pol_sigma-70-like"/>
</dbReference>
<dbReference type="Gene3D" id="1.10.1740.10">
    <property type="match status" value="1"/>
</dbReference>
<keyword evidence="3" id="KW-0731">Sigma factor</keyword>
<keyword evidence="9" id="KW-1185">Reference proteome</keyword>
<reference evidence="9" key="1">
    <citation type="journal article" date="2019" name="Int. J. Syst. Evol. Microbiol.">
        <title>The Global Catalogue of Microorganisms (GCM) 10K type strain sequencing project: providing services to taxonomists for standard genome sequencing and annotation.</title>
        <authorList>
            <consortium name="The Broad Institute Genomics Platform"/>
            <consortium name="The Broad Institute Genome Sequencing Center for Infectious Disease"/>
            <person name="Wu L."/>
            <person name="Ma J."/>
        </authorList>
    </citation>
    <scope>NUCLEOTIDE SEQUENCE [LARGE SCALE GENOMIC DNA]</scope>
    <source>
        <strain evidence="9">JCM 18304</strain>
    </source>
</reference>
<evidence type="ECO:0000259" key="7">
    <source>
        <dbReference type="Pfam" id="PF08281"/>
    </source>
</evidence>
<dbReference type="InterPro" id="IPR013249">
    <property type="entry name" value="RNA_pol_sigma70_r4_t2"/>
</dbReference>
<gene>
    <name evidence="8" type="ORF">GCM10023322_47970</name>
</gene>
<dbReference type="Pfam" id="PF08281">
    <property type="entry name" value="Sigma70_r4_2"/>
    <property type="match status" value="1"/>
</dbReference>
<dbReference type="NCBIfam" id="TIGR02937">
    <property type="entry name" value="sigma70-ECF"/>
    <property type="match status" value="1"/>
</dbReference>
<organism evidence="8 9">
    <name type="scientific">Rugosimonospora acidiphila</name>
    <dbReference type="NCBI Taxonomy" id="556531"/>
    <lineage>
        <taxon>Bacteria</taxon>
        <taxon>Bacillati</taxon>
        <taxon>Actinomycetota</taxon>
        <taxon>Actinomycetes</taxon>
        <taxon>Micromonosporales</taxon>
        <taxon>Micromonosporaceae</taxon>
        <taxon>Rugosimonospora</taxon>
    </lineage>
</organism>
<accession>A0ABP9S6Q5</accession>
<dbReference type="Pfam" id="PF04542">
    <property type="entry name" value="Sigma70_r2"/>
    <property type="match status" value="1"/>
</dbReference>
<keyword evidence="5" id="KW-0804">Transcription</keyword>
<dbReference type="InterPro" id="IPR014325">
    <property type="entry name" value="RNA_pol_sigma-E_actinobac"/>
</dbReference>
<dbReference type="EMBL" id="BAABJQ010000015">
    <property type="protein sequence ID" value="GAA5191180.1"/>
    <property type="molecule type" value="Genomic_DNA"/>
</dbReference>
<feature type="domain" description="RNA polymerase sigma factor 70 region 4 type 2" evidence="7">
    <location>
        <begin position="103"/>
        <end position="155"/>
    </location>
</feature>
<proteinExistence type="inferred from homology"/>
<dbReference type="CDD" id="cd06171">
    <property type="entry name" value="Sigma70_r4"/>
    <property type="match status" value="1"/>
</dbReference>
<keyword evidence="2" id="KW-0805">Transcription regulation</keyword>
<dbReference type="RefSeq" id="WP_345633051.1">
    <property type="nucleotide sequence ID" value="NZ_BAABJQ010000015.1"/>
</dbReference>
<dbReference type="SUPFAM" id="SSF88659">
    <property type="entry name" value="Sigma3 and sigma4 domains of RNA polymerase sigma factors"/>
    <property type="match status" value="1"/>
</dbReference>
<dbReference type="InterPro" id="IPR007627">
    <property type="entry name" value="RNA_pol_sigma70_r2"/>
</dbReference>
<dbReference type="PANTHER" id="PTHR43133">
    <property type="entry name" value="RNA POLYMERASE ECF-TYPE SIGMA FACTO"/>
    <property type="match status" value="1"/>
</dbReference>
<comment type="caution">
    <text evidence="8">The sequence shown here is derived from an EMBL/GenBank/DDBJ whole genome shotgun (WGS) entry which is preliminary data.</text>
</comment>
<evidence type="ECO:0000313" key="9">
    <source>
        <dbReference type="Proteomes" id="UP001501570"/>
    </source>
</evidence>
<evidence type="ECO:0000256" key="3">
    <source>
        <dbReference type="ARBA" id="ARBA00023082"/>
    </source>
</evidence>
<name>A0ABP9S6Q5_9ACTN</name>
<dbReference type="PANTHER" id="PTHR43133:SF50">
    <property type="entry name" value="ECF RNA POLYMERASE SIGMA FACTOR SIGM"/>
    <property type="match status" value="1"/>
</dbReference>
<evidence type="ECO:0000256" key="2">
    <source>
        <dbReference type="ARBA" id="ARBA00023015"/>
    </source>
</evidence>
<dbReference type="InterPro" id="IPR013325">
    <property type="entry name" value="RNA_pol_sigma_r2"/>
</dbReference>
<dbReference type="Proteomes" id="UP001501570">
    <property type="component" value="Unassembled WGS sequence"/>
</dbReference>
<evidence type="ECO:0000313" key="8">
    <source>
        <dbReference type="EMBL" id="GAA5191180.1"/>
    </source>
</evidence>
<evidence type="ECO:0000259" key="6">
    <source>
        <dbReference type="Pfam" id="PF04542"/>
    </source>
</evidence>
<dbReference type="InterPro" id="IPR013324">
    <property type="entry name" value="RNA_pol_sigma_r3/r4-like"/>
</dbReference>
<dbReference type="NCBIfam" id="TIGR02983">
    <property type="entry name" value="SigE-fam_strep"/>
    <property type="match status" value="1"/>
</dbReference>
<evidence type="ECO:0000256" key="1">
    <source>
        <dbReference type="ARBA" id="ARBA00010641"/>
    </source>
</evidence>
<keyword evidence="4" id="KW-0238">DNA-binding</keyword>
<evidence type="ECO:0000256" key="5">
    <source>
        <dbReference type="ARBA" id="ARBA00023163"/>
    </source>
</evidence>
<protein>
    <submittedName>
        <fullName evidence="8">SigE family RNA polymerase sigma factor</fullName>
    </submittedName>
</protein>
<sequence length="178" mass="20027">MDRALEDEFEAFVRGSYTRLLRLAYLLCGDAGHAEDAVQVTLAKTALAWPRLTRSDGVDRYVRRALINTVIAKRRRRWWSETPTHDVDHADSWDEFGRLDERDALRRALAGLPARQRAAVVLRYYEDLSEAQAAEVLGCSVGNVKSLTARGLQRLREIHRPPGIRELSNAATTNAGEA</sequence>